<keyword evidence="7" id="KW-0418">Kinase</keyword>
<keyword evidence="4" id="KW-0597">Phosphoprotein</keyword>
<protein>
    <recommendedName>
        <fullName evidence="2">mitogen-activated protein kinase</fullName>
        <ecNumber evidence="2">2.7.11.24</ecNumber>
    </recommendedName>
</protein>
<evidence type="ECO:0000256" key="2">
    <source>
        <dbReference type="ARBA" id="ARBA00012411"/>
    </source>
</evidence>
<dbReference type="Pfam" id="PF00069">
    <property type="entry name" value="Pkinase"/>
    <property type="match status" value="1"/>
</dbReference>
<evidence type="ECO:0000256" key="3">
    <source>
        <dbReference type="ARBA" id="ARBA00022527"/>
    </source>
</evidence>
<organism evidence="10 11">
    <name type="scientific">Macrostomum lignano</name>
    <dbReference type="NCBI Taxonomy" id="282301"/>
    <lineage>
        <taxon>Eukaryota</taxon>
        <taxon>Metazoa</taxon>
        <taxon>Spiralia</taxon>
        <taxon>Lophotrochozoa</taxon>
        <taxon>Platyhelminthes</taxon>
        <taxon>Rhabditophora</taxon>
        <taxon>Macrostomorpha</taxon>
        <taxon>Macrostomida</taxon>
        <taxon>Macrostomidae</taxon>
        <taxon>Macrostomum</taxon>
    </lineage>
</organism>
<comment type="cofactor">
    <cofactor evidence="1">
        <name>Mg(2+)</name>
        <dbReference type="ChEBI" id="CHEBI:18420"/>
    </cofactor>
</comment>
<dbReference type="InterPro" id="IPR050117">
    <property type="entry name" value="MAPK"/>
</dbReference>
<keyword evidence="11" id="KW-1185">Reference proteome</keyword>
<dbReference type="Gene3D" id="3.30.200.20">
    <property type="entry name" value="Phosphorylase Kinase, domain 1"/>
    <property type="match status" value="1"/>
</dbReference>
<evidence type="ECO:0000259" key="9">
    <source>
        <dbReference type="PROSITE" id="PS50011"/>
    </source>
</evidence>
<dbReference type="SUPFAM" id="SSF56112">
    <property type="entry name" value="Protein kinase-like (PK-like)"/>
    <property type="match status" value="1"/>
</dbReference>
<evidence type="ECO:0000313" key="10">
    <source>
        <dbReference type="EMBL" id="PAA83020.1"/>
    </source>
</evidence>
<evidence type="ECO:0000256" key="7">
    <source>
        <dbReference type="ARBA" id="ARBA00022777"/>
    </source>
</evidence>
<dbReference type="Proteomes" id="UP000215902">
    <property type="component" value="Unassembled WGS sequence"/>
</dbReference>
<dbReference type="SMART" id="SM00220">
    <property type="entry name" value="S_TKc"/>
    <property type="match status" value="1"/>
</dbReference>
<name>A0A267GAE9_9PLAT</name>
<sequence length="190" mass="21837">MAEPAAAAAVGGVSPGPVKYPPSEYYRVKLMQTVFEVPKRYTDLTYHGSGAFSSVAKAMDTVLQRRVAIKKLSKPFYDPEYAKRTYREMYMLAYMDHPNIICLIDVYSPQLGHGDLREVYLVTPWMDADLKSVLKQYNKLSEEHVRFFAYQMLLAIRYLHSVGILHRDIKPPNLAITEDNDFQNIRLRIG</sequence>
<dbReference type="PROSITE" id="PS50011">
    <property type="entry name" value="PROTEIN_KINASE_DOM"/>
    <property type="match status" value="1"/>
</dbReference>
<evidence type="ECO:0000256" key="6">
    <source>
        <dbReference type="ARBA" id="ARBA00022741"/>
    </source>
</evidence>
<evidence type="ECO:0000256" key="4">
    <source>
        <dbReference type="ARBA" id="ARBA00022553"/>
    </source>
</evidence>
<dbReference type="EC" id="2.7.11.24" evidence="2"/>
<evidence type="ECO:0000256" key="8">
    <source>
        <dbReference type="ARBA" id="ARBA00022840"/>
    </source>
</evidence>
<dbReference type="PANTHER" id="PTHR24055">
    <property type="entry name" value="MITOGEN-ACTIVATED PROTEIN KINASE"/>
    <property type="match status" value="1"/>
</dbReference>
<proteinExistence type="predicted"/>
<evidence type="ECO:0000313" key="11">
    <source>
        <dbReference type="Proteomes" id="UP000215902"/>
    </source>
</evidence>
<dbReference type="InterPro" id="IPR011009">
    <property type="entry name" value="Kinase-like_dom_sf"/>
</dbReference>
<feature type="domain" description="Protein kinase" evidence="9">
    <location>
        <begin position="41"/>
        <end position="190"/>
    </location>
</feature>
<dbReference type="OrthoDB" id="6091790at2759"/>
<evidence type="ECO:0000256" key="5">
    <source>
        <dbReference type="ARBA" id="ARBA00022679"/>
    </source>
</evidence>
<gene>
    <name evidence="10" type="ORF">BOX15_Mlig003844g3</name>
</gene>
<reference evidence="10 11" key="1">
    <citation type="submission" date="2017-06" db="EMBL/GenBank/DDBJ databases">
        <title>A platform for efficient transgenesis in Macrostomum lignano, a flatworm model organism for stem cell research.</title>
        <authorList>
            <person name="Berezikov E."/>
        </authorList>
    </citation>
    <scope>NUCLEOTIDE SEQUENCE [LARGE SCALE GENOMIC DNA]</scope>
    <source>
        <strain evidence="10">DV1</strain>
        <tissue evidence="10">Whole organism</tissue>
    </source>
</reference>
<accession>A0A267GAE9</accession>
<dbReference type="GO" id="GO:0005524">
    <property type="term" value="F:ATP binding"/>
    <property type="evidence" value="ECO:0007669"/>
    <property type="project" value="UniProtKB-KW"/>
</dbReference>
<dbReference type="EMBL" id="NIVC01000436">
    <property type="protein sequence ID" value="PAA83020.1"/>
    <property type="molecule type" value="Genomic_DNA"/>
</dbReference>
<dbReference type="FunFam" id="3.30.200.20:FF:000028">
    <property type="entry name" value="Mitogen-activated protein kinase"/>
    <property type="match status" value="1"/>
</dbReference>
<dbReference type="STRING" id="282301.A0A267GAE9"/>
<dbReference type="InterPro" id="IPR000719">
    <property type="entry name" value="Prot_kinase_dom"/>
</dbReference>
<dbReference type="GO" id="GO:0004707">
    <property type="term" value="F:MAP kinase activity"/>
    <property type="evidence" value="ECO:0007669"/>
    <property type="project" value="UniProtKB-EC"/>
</dbReference>
<keyword evidence="3" id="KW-0723">Serine/threonine-protein kinase</keyword>
<dbReference type="Gene3D" id="1.10.510.10">
    <property type="entry name" value="Transferase(Phosphotransferase) domain 1"/>
    <property type="match status" value="1"/>
</dbReference>
<keyword evidence="5" id="KW-0808">Transferase</keyword>
<comment type="caution">
    <text evidence="10">The sequence shown here is derived from an EMBL/GenBank/DDBJ whole genome shotgun (WGS) entry which is preliminary data.</text>
</comment>
<dbReference type="AlphaFoldDB" id="A0A267GAE9"/>
<keyword evidence="6" id="KW-0547">Nucleotide-binding</keyword>
<keyword evidence="8" id="KW-0067">ATP-binding</keyword>
<evidence type="ECO:0000256" key="1">
    <source>
        <dbReference type="ARBA" id="ARBA00001946"/>
    </source>
</evidence>